<dbReference type="Gene3D" id="3.10.100.10">
    <property type="entry name" value="Mannose-Binding Protein A, subunit A"/>
    <property type="match status" value="1"/>
</dbReference>
<dbReference type="GO" id="GO:0030246">
    <property type="term" value="F:carbohydrate binding"/>
    <property type="evidence" value="ECO:0007669"/>
    <property type="project" value="UniProtKB-KW"/>
</dbReference>
<dbReference type="PROSITE" id="PS50041">
    <property type="entry name" value="C_TYPE_LECTIN_2"/>
    <property type="match status" value="1"/>
</dbReference>
<keyword evidence="2" id="KW-0175">Coiled coil</keyword>
<evidence type="ECO:0000313" key="4">
    <source>
        <dbReference type="Ensembl" id="ENSOMEP00000012016.1"/>
    </source>
</evidence>
<protein>
    <recommendedName>
        <fullName evidence="3">C-type lectin domain-containing protein</fullName>
    </recommendedName>
</protein>
<reference evidence="4" key="1">
    <citation type="submission" date="2025-08" db="UniProtKB">
        <authorList>
            <consortium name="Ensembl"/>
        </authorList>
    </citation>
    <scope>IDENTIFICATION</scope>
</reference>
<dbReference type="InterPro" id="IPR050111">
    <property type="entry name" value="C-type_lectin/snaclec_domain"/>
</dbReference>
<accession>A0A3B3C244</accession>
<dbReference type="STRING" id="30732.ENSOMEP00000012016"/>
<evidence type="ECO:0000256" key="1">
    <source>
        <dbReference type="ARBA" id="ARBA00022734"/>
    </source>
</evidence>
<dbReference type="Proteomes" id="UP000261560">
    <property type="component" value="Unplaced"/>
</dbReference>
<dbReference type="SUPFAM" id="SSF56436">
    <property type="entry name" value="C-type lectin-like"/>
    <property type="match status" value="1"/>
</dbReference>
<dbReference type="CDD" id="cd03590">
    <property type="entry name" value="CLECT_DC-SIGN_like"/>
    <property type="match status" value="1"/>
</dbReference>
<dbReference type="InterPro" id="IPR016186">
    <property type="entry name" value="C-type_lectin-like/link_sf"/>
</dbReference>
<proteinExistence type="predicted"/>
<dbReference type="Gene3D" id="1.20.5.1000">
    <property type="entry name" value="arf6 gtpase in complex with a specific effector, jip4"/>
    <property type="match status" value="1"/>
</dbReference>
<dbReference type="GeneTree" id="ENSGT01020000230338"/>
<dbReference type="Pfam" id="PF00059">
    <property type="entry name" value="Lectin_C"/>
    <property type="match status" value="1"/>
</dbReference>
<feature type="coiled-coil region" evidence="2">
    <location>
        <begin position="22"/>
        <end position="168"/>
    </location>
</feature>
<dbReference type="InterPro" id="IPR001304">
    <property type="entry name" value="C-type_lectin-like"/>
</dbReference>
<dbReference type="OMA" id="NNYWICE"/>
<dbReference type="PaxDb" id="30732-ENSOMEP00000012016"/>
<organism evidence="4 5">
    <name type="scientific">Oryzias melastigma</name>
    <name type="common">Marine medaka</name>
    <dbReference type="NCBI Taxonomy" id="30732"/>
    <lineage>
        <taxon>Eukaryota</taxon>
        <taxon>Metazoa</taxon>
        <taxon>Chordata</taxon>
        <taxon>Craniata</taxon>
        <taxon>Vertebrata</taxon>
        <taxon>Euteleostomi</taxon>
        <taxon>Actinopterygii</taxon>
        <taxon>Neopterygii</taxon>
        <taxon>Teleostei</taxon>
        <taxon>Neoteleostei</taxon>
        <taxon>Acanthomorphata</taxon>
        <taxon>Ovalentaria</taxon>
        <taxon>Atherinomorphae</taxon>
        <taxon>Beloniformes</taxon>
        <taxon>Adrianichthyidae</taxon>
        <taxon>Oryziinae</taxon>
        <taxon>Oryzias</taxon>
    </lineage>
</organism>
<dbReference type="SMART" id="SM00034">
    <property type="entry name" value="CLECT"/>
    <property type="match status" value="1"/>
</dbReference>
<evidence type="ECO:0000256" key="2">
    <source>
        <dbReference type="SAM" id="Coils"/>
    </source>
</evidence>
<dbReference type="InterPro" id="IPR016187">
    <property type="entry name" value="CTDL_fold"/>
</dbReference>
<dbReference type="InterPro" id="IPR033989">
    <property type="entry name" value="CD209-like_CTLD"/>
</dbReference>
<sequence length="313" mass="35764">MTFFLDMNTQSNKLKQELKTVKNISTSKINSLAKERKELQKKLNVTVSQKNSMAAKRDQLNKTIADMETKAKILKQEKAALQTKLDRSLSENNSLATKIDGLNKAISDLNTKIRSLTAEKSGLQSNLNSCTSQNNARISQGNSLTAENQGLKSTIQRQNAEIISLTNQLHACLAQRNSYLGAVNTLNNFQNHQWIYYRGSLYFVSTSTASWGYSRSYCNQRGADLVVINDSTENDFARGFRRRFWIGLYRTGYNSWAWVDGSPYRISFWASREPNNSGGREDRVEIRHYDSYNSWNDEPQGTNNYWICEKKVM</sequence>
<dbReference type="AlphaFoldDB" id="A0A3B3C244"/>
<name>A0A3B3C244_ORYME</name>
<evidence type="ECO:0000259" key="3">
    <source>
        <dbReference type="PROSITE" id="PS50041"/>
    </source>
</evidence>
<keyword evidence="1" id="KW-0430">Lectin</keyword>
<dbReference type="PANTHER" id="PTHR22803">
    <property type="entry name" value="MANNOSE, PHOSPHOLIPASE, LECTIN RECEPTOR RELATED"/>
    <property type="match status" value="1"/>
</dbReference>
<evidence type="ECO:0000313" key="5">
    <source>
        <dbReference type="Proteomes" id="UP000261560"/>
    </source>
</evidence>
<keyword evidence="5" id="KW-1185">Reference proteome</keyword>
<reference evidence="4" key="2">
    <citation type="submission" date="2025-09" db="UniProtKB">
        <authorList>
            <consortium name="Ensembl"/>
        </authorList>
    </citation>
    <scope>IDENTIFICATION</scope>
</reference>
<dbReference type="Ensembl" id="ENSOMET00000019251.1">
    <property type="protein sequence ID" value="ENSOMEP00000012016.1"/>
    <property type="gene ID" value="ENSOMEG00000013373.1"/>
</dbReference>
<feature type="domain" description="C-type lectin" evidence="3">
    <location>
        <begin position="197"/>
        <end position="309"/>
    </location>
</feature>